<reference evidence="9 10" key="1">
    <citation type="submission" date="2014-05" db="EMBL/GenBank/DDBJ databases">
        <title>Methylome analysis of the phasevarions of Haemophilus influenzae.</title>
        <authorList>
            <person name="Atack J.M."/>
            <person name="Fox K.L."/>
            <person name="Power P.M."/>
            <person name="Clark T."/>
            <person name="Jurcisek J."/>
            <person name="Korlach J."/>
            <person name="Bakaletz L.O."/>
            <person name="Jennings M.P."/>
        </authorList>
    </citation>
    <scope>NUCLEOTIDE SEQUENCE [LARGE SCALE GENOMIC DNA]</scope>
    <source>
        <strain evidence="9 10">1209</strain>
    </source>
</reference>
<evidence type="ECO:0000313" key="9">
    <source>
        <dbReference type="EMBL" id="KIS34562.1"/>
    </source>
</evidence>
<keyword evidence="2 6" id="KW-0732">Signal</keyword>
<evidence type="ECO:0000256" key="6">
    <source>
        <dbReference type="SAM" id="SignalP"/>
    </source>
</evidence>
<comment type="caution">
    <text evidence="9">The sequence shown here is derived from an EMBL/GenBank/DDBJ whole genome shotgun (WGS) entry which is preliminary data.</text>
</comment>
<dbReference type="Gene3D" id="2.60.40.420">
    <property type="entry name" value="Cupredoxins - blue copper proteins"/>
    <property type="match status" value="3"/>
</dbReference>
<proteinExistence type="inferred from homology"/>
<evidence type="ECO:0000256" key="2">
    <source>
        <dbReference type="ARBA" id="ARBA00022729"/>
    </source>
</evidence>
<dbReference type="GO" id="GO:0016491">
    <property type="term" value="F:oxidoreductase activity"/>
    <property type="evidence" value="ECO:0007669"/>
    <property type="project" value="InterPro"/>
</dbReference>
<organism evidence="9 10">
    <name type="scientific">Haemophilus influenzae</name>
    <dbReference type="NCBI Taxonomy" id="727"/>
    <lineage>
        <taxon>Bacteria</taxon>
        <taxon>Pseudomonadati</taxon>
        <taxon>Pseudomonadota</taxon>
        <taxon>Gammaproteobacteria</taxon>
        <taxon>Pasteurellales</taxon>
        <taxon>Pasteurellaceae</taxon>
        <taxon>Haemophilus</taxon>
    </lineage>
</organism>
<dbReference type="Proteomes" id="UP000050700">
    <property type="component" value="Unassembled WGS sequence"/>
</dbReference>
<comment type="subcellular location">
    <subcellularLocation>
        <location evidence="5">Periplasm</location>
    </subcellularLocation>
    <text evidence="5">Localizes to the division septum.</text>
</comment>
<dbReference type="PANTHER" id="PTHR48267:SF1">
    <property type="entry name" value="BILIRUBIN OXIDASE"/>
    <property type="match status" value="1"/>
</dbReference>
<dbReference type="InterPro" id="IPR045087">
    <property type="entry name" value="Cu-oxidase_fam"/>
</dbReference>
<keyword evidence="1 5" id="KW-0132">Cell division</keyword>
<gene>
    <name evidence="5 9" type="primary">ftsP</name>
    <name evidence="9" type="ORF">NTHI1209_00162</name>
</gene>
<dbReference type="InterPro" id="IPR026589">
    <property type="entry name" value="FtsP"/>
</dbReference>
<evidence type="ECO:0000256" key="5">
    <source>
        <dbReference type="HAMAP-Rule" id="MF_00915"/>
    </source>
</evidence>
<comment type="similarity">
    <text evidence="5">Belongs to the FtsP family.</text>
</comment>
<accession>A0A0D0IJC7</accession>
<dbReference type="AlphaFoldDB" id="A0A0D0IJC7"/>
<dbReference type="GO" id="GO:0032153">
    <property type="term" value="C:cell division site"/>
    <property type="evidence" value="ECO:0007669"/>
    <property type="project" value="UniProtKB-UniRule"/>
</dbReference>
<dbReference type="GO" id="GO:0043093">
    <property type="term" value="P:FtsZ-dependent cytokinesis"/>
    <property type="evidence" value="ECO:0007669"/>
    <property type="project" value="UniProtKB-UniRule"/>
</dbReference>
<dbReference type="InterPro" id="IPR011706">
    <property type="entry name" value="Cu-oxidase_C"/>
</dbReference>
<feature type="domain" description="Plastocyanin-like" evidence="7">
    <location>
        <begin position="357"/>
        <end position="468"/>
    </location>
</feature>
<evidence type="ECO:0000259" key="8">
    <source>
        <dbReference type="Pfam" id="PF07732"/>
    </source>
</evidence>
<dbReference type="PROSITE" id="PS51318">
    <property type="entry name" value="TAT"/>
    <property type="match status" value="1"/>
</dbReference>
<name>A0A0D0IJC7_HAEIF</name>
<evidence type="ECO:0000256" key="1">
    <source>
        <dbReference type="ARBA" id="ARBA00022618"/>
    </source>
</evidence>
<feature type="domain" description="Plastocyanin-like" evidence="8">
    <location>
        <begin position="52"/>
        <end position="167"/>
    </location>
</feature>
<evidence type="ECO:0000256" key="3">
    <source>
        <dbReference type="ARBA" id="ARBA00022764"/>
    </source>
</evidence>
<dbReference type="InterPro" id="IPR006311">
    <property type="entry name" value="TAT_signal"/>
</dbReference>
<dbReference type="Pfam" id="PF07731">
    <property type="entry name" value="Cu-oxidase_2"/>
    <property type="match status" value="1"/>
</dbReference>
<dbReference type="GO" id="GO:0005507">
    <property type="term" value="F:copper ion binding"/>
    <property type="evidence" value="ECO:0007669"/>
    <property type="project" value="InterPro"/>
</dbReference>
<dbReference type="CDD" id="cd13867">
    <property type="entry name" value="CuRO_2_CueO_FtsP"/>
    <property type="match status" value="1"/>
</dbReference>
<feature type="signal peptide" evidence="6">
    <location>
        <begin position="1"/>
        <end position="28"/>
    </location>
</feature>
<dbReference type="SUPFAM" id="SSF49503">
    <property type="entry name" value="Cupredoxins"/>
    <property type="match status" value="3"/>
</dbReference>
<dbReference type="PANTHER" id="PTHR48267">
    <property type="entry name" value="CUPREDOXIN SUPERFAMILY PROTEIN"/>
    <property type="match status" value="1"/>
</dbReference>
<evidence type="ECO:0000259" key="7">
    <source>
        <dbReference type="Pfam" id="PF07731"/>
    </source>
</evidence>
<dbReference type="HAMAP" id="MF_00915">
    <property type="entry name" value="FtsP"/>
    <property type="match status" value="1"/>
</dbReference>
<dbReference type="Pfam" id="PF07732">
    <property type="entry name" value="Cu-oxidase_3"/>
    <property type="match status" value="1"/>
</dbReference>
<dbReference type="CDD" id="cd13890">
    <property type="entry name" value="CuRO_3_CueO_FtsP"/>
    <property type="match status" value="1"/>
</dbReference>
<dbReference type="InterPro" id="IPR008972">
    <property type="entry name" value="Cupredoxin"/>
</dbReference>
<evidence type="ECO:0000256" key="4">
    <source>
        <dbReference type="ARBA" id="ARBA00023306"/>
    </source>
</evidence>
<feature type="chain" id="PRO_5008829419" description="Cell division protein FtsP" evidence="6">
    <location>
        <begin position="29"/>
        <end position="469"/>
    </location>
</feature>
<comment type="function">
    <text evidence="5">Cell division protein that is required for growth during stress conditions. May be involved in protecting or stabilizing the divisomal assembly under conditions of stress.</text>
</comment>
<dbReference type="CDD" id="cd04232">
    <property type="entry name" value="CuRO_1_CueO_FtsP"/>
    <property type="match status" value="1"/>
</dbReference>
<dbReference type="InterPro" id="IPR011707">
    <property type="entry name" value="Cu-oxidase-like_N"/>
</dbReference>
<protein>
    <recommendedName>
        <fullName evidence="5">Cell division protein FtsP</fullName>
    </recommendedName>
</protein>
<dbReference type="PATRIC" id="fig|727.564.peg.382"/>
<keyword evidence="3 5" id="KW-0574">Periplasm</keyword>
<evidence type="ECO:0000313" key="10">
    <source>
        <dbReference type="Proteomes" id="UP000050700"/>
    </source>
</evidence>
<dbReference type="RefSeq" id="WP_005665060.1">
    <property type="nucleotide sequence ID" value="NZ_CP089168.1"/>
</dbReference>
<sequence length="469" mass="52199">MPRLSRRQLLKTAAISTALSTVPAPLLAASREKLVVPPLIEVRRGRPIVLTMQEMNYPLDGSHNVTVWGFNGNYLGPTIKIKSGSFAKLNYHNNLPQSVALSIQGLQASGELFGGAARVLKKGESWAPIVPIEQPAASCWYRSATLANSAYQTYRGLAGMWLIEDEQSLKANLPNKYGVDDIPLILQDMEFNNDGLQLFKQNQPHFVGNRLLVNGIEAPYLDVARGWIRLRLLNASLARAYDLRLDNDQEMLLIAQDLGFLPKAKSIKSLVLSPGERAEILLNMNEIDNVSLISGSKRSLYEKIKNMLFSGDELANNTVLELRAKGEMSAFNKQPNLTFETDAPAMLQQAVAQTREFNIDVTNGLINQRRFDPRKVDVMARKGTIERWILNASLPVGFTIQGAKFVVESQGEHQLQAEELAWKDTVWVKNKTQILVKFDQASSGNYPFLFGVSNLMLEDMGCLGVLMVQ</sequence>
<dbReference type="GO" id="GO:0030288">
    <property type="term" value="C:outer membrane-bounded periplasmic space"/>
    <property type="evidence" value="ECO:0007669"/>
    <property type="project" value="UniProtKB-UniRule"/>
</dbReference>
<keyword evidence="4 5" id="KW-0131">Cell cycle</keyword>
<dbReference type="EMBL" id="JMQP01000002">
    <property type="protein sequence ID" value="KIS34562.1"/>
    <property type="molecule type" value="Genomic_DNA"/>
</dbReference>